<comment type="caution">
    <text evidence="1">The sequence shown here is derived from an EMBL/GenBank/DDBJ whole genome shotgun (WGS) entry which is preliminary data.</text>
</comment>
<dbReference type="EMBL" id="MHSK01000035">
    <property type="protein sequence ID" value="OHA41384.1"/>
    <property type="molecule type" value="Genomic_DNA"/>
</dbReference>
<evidence type="ECO:0000313" key="1">
    <source>
        <dbReference type="EMBL" id="OHA41384.1"/>
    </source>
</evidence>
<sequence>MNTKILLRTLTEPHELQKELGAYNLEYQLEGDTLKVSVLHTDIETFQKIITKYLSAPYNYVNIKFPDKKSNVLIFPNRTFLIFDEETDRAVKEWALSIGLSKPETEWTTFYDKSL</sequence>
<reference evidence="1 2" key="1">
    <citation type="journal article" date="2016" name="Nat. Commun.">
        <title>Thousands of microbial genomes shed light on interconnected biogeochemical processes in an aquifer system.</title>
        <authorList>
            <person name="Anantharaman K."/>
            <person name="Brown C.T."/>
            <person name="Hug L.A."/>
            <person name="Sharon I."/>
            <person name="Castelle C.J."/>
            <person name="Probst A.J."/>
            <person name="Thomas B.C."/>
            <person name="Singh A."/>
            <person name="Wilkins M.J."/>
            <person name="Karaoz U."/>
            <person name="Brodie E.L."/>
            <person name="Williams K.H."/>
            <person name="Hubbard S.S."/>
            <person name="Banfield J.F."/>
        </authorList>
    </citation>
    <scope>NUCLEOTIDE SEQUENCE [LARGE SCALE GENOMIC DNA]</scope>
</reference>
<evidence type="ECO:0000313" key="2">
    <source>
        <dbReference type="Proteomes" id="UP000177269"/>
    </source>
</evidence>
<accession>A0A1G2NZ67</accession>
<organism evidence="1 2">
    <name type="scientific">Candidatus Taylorbacteria bacterium RIFCSPLOWO2_12_FULL_43_20</name>
    <dbReference type="NCBI Taxonomy" id="1802332"/>
    <lineage>
        <taxon>Bacteria</taxon>
        <taxon>Candidatus Tayloriibacteriota</taxon>
    </lineage>
</organism>
<name>A0A1G2NZ67_9BACT</name>
<protein>
    <submittedName>
        <fullName evidence="1">Uncharacterized protein</fullName>
    </submittedName>
</protein>
<dbReference type="AlphaFoldDB" id="A0A1G2NZ67"/>
<gene>
    <name evidence="1" type="ORF">A3G52_05045</name>
</gene>
<dbReference type="Proteomes" id="UP000177269">
    <property type="component" value="Unassembled WGS sequence"/>
</dbReference>
<proteinExistence type="predicted"/>